<sequence>MATSDVDQKYLGRLAALTSPTHPLPSKALFQLLGLSVILSRKLLRARRLRRLDPSRDTKSLRLYHHIVWLAREGLWILETYVLPTAQEGELGPEATVLALKLRASFCHVFCLFANTPPLTAVSLPGPRGGEATPPATPRKGRRTTPFLLPARNFIPLTSAHFATALSAARDLLPGAHPLRLSTALESTAFTWDVAHDHAAARRAARQAIRDLRHGEDTGIDDEGFDDAAELVGALGRAMRRRSWDGTPRAPGSVVDPAEGAARAVRDAEGSTTGWRTPGGEDEDRHVTRERDRDRPRTADRPSTRDGRASIRDGHPSTRDDRPPPTPAKDPSPRAPEQLSMRHTPSPRAAPALPTPPKDTPPLPQQALPVQDLERTPPPQRVSARGPGIQATPPTVTPARRARSASTPPSTGLTPPTRRGRAEALDYTPPGAAEVGILRKERSPEPDTGRGRGKLSGNGRSRGGAAVAASGTERKVLGEGGVKRSPTKSGSKKGRRDEEIGLFYEGYGGGRTLRAYIWDRELELDGEAGFVSRARWIRI</sequence>
<proteinExistence type="predicted"/>
<dbReference type="SUPFAM" id="SSF48445">
    <property type="entry name" value="14-3-3 protein"/>
    <property type="match status" value="1"/>
</dbReference>
<dbReference type="Proteomes" id="UP000799640">
    <property type="component" value="Unassembled WGS sequence"/>
</dbReference>
<organism evidence="2 3">
    <name type="scientific">Trichodelitschia bisporula</name>
    <dbReference type="NCBI Taxonomy" id="703511"/>
    <lineage>
        <taxon>Eukaryota</taxon>
        <taxon>Fungi</taxon>
        <taxon>Dikarya</taxon>
        <taxon>Ascomycota</taxon>
        <taxon>Pezizomycotina</taxon>
        <taxon>Dothideomycetes</taxon>
        <taxon>Dothideomycetes incertae sedis</taxon>
        <taxon>Phaeotrichales</taxon>
        <taxon>Phaeotrichaceae</taxon>
        <taxon>Trichodelitschia</taxon>
    </lineage>
</organism>
<feature type="compositionally biased region" description="Pro residues" evidence="1">
    <location>
        <begin position="324"/>
        <end position="334"/>
    </location>
</feature>
<feature type="region of interest" description="Disordered" evidence="1">
    <location>
        <begin position="124"/>
        <end position="143"/>
    </location>
</feature>
<accession>A0A6G1HZQ0</accession>
<evidence type="ECO:0000256" key="1">
    <source>
        <dbReference type="SAM" id="MobiDB-lite"/>
    </source>
</evidence>
<feature type="compositionally biased region" description="Low complexity" evidence="1">
    <location>
        <begin position="404"/>
        <end position="417"/>
    </location>
</feature>
<dbReference type="Gene3D" id="1.20.190.20">
    <property type="entry name" value="14-3-3 domain"/>
    <property type="match status" value="1"/>
</dbReference>
<name>A0A6G1HZQ0_9PEZI</name>
<dbReference type="InterPro" id="IPR036815">
    <property type="entry name" value="14-3-3_dom_sf"/>
</dbReference>
<feature type="region of interest" description="Disordered" evidence="1">
    <location>
        <begin position="240"/>
        <end position="500"/>
    </location>
</feature>
<dbReference type="EMBL" id="ML996693">
    <property type="protein sequence ID" value="KAF2401307.1"/>
    <property type="molecule type" value="Genomic_DNA"/>
</dbReference>
<feature type="compositionally biased region" description="Pro residues" evidence="1">
    <location>
        <begin position="353"/>
        <end position="364"/>
    </location>
</feature>
<gene>
    <name evidence="2" type="ORF">EJ06DRAFT_521146</name>
</gene>
<evidence type="ECO:0000313" key="3">
    <source>
        <dbReference type="Proteomes" id="UP000799640"/>
    </source>
</evidence>
<evidence type="ECO:0008006" key="4">
    <source>
        <dbReference type="Google" id="ProtNLM"/>
    </source>
</evidence>
<dbReference type="AlphaFoldDB" id="A0A6G1HZQ0"/>
<reference evidence="2" key="1">
    <citation type="journal article" date="2020" name="Stud. Mycol.">
        <title>101 Dothideomycetes genomes: a test case for predicting lifestyles and emergence of pathogens.</title>
        <authorList>
            <person name="Haridas S."/>
            <person name="Albert R."/>
            <person name="Binder M."/>
            <person name="Bloem J."/>
            <person name="Labutti K."/>
            <person name="Salamov A."/>
            <person name="Andreopoulos B."/>
            <person name="Baker S."/>
            <person name="Barry K."/>
            <person name="Bills G."/>
            <person name="Bluhm B."/>
            <person name="Cannon C."/>
            <person name="Castanera R."/>
            <person name="Culley D."/>
            <person name="Daum C."/>
            <person name="Ezra D."/>
            <person name="Gonzalez J."/>
            <person name="Henrissat B."/>
            <person name="Kuo A."/>
            <person name="Liang C."/>
            <person name="Lipzen A."/>
            <person name="Lutzoni F."/>
            <person name="Magnuson J."/>
            <person name="Mondo S."/>
            <person name="Nolan M."/>
            <person name="Ohm R."/>
            <person name="Pangilinan J."/>
            <person name="Park H.-J."/>
            <person name="Ramirez L."/>
            <person name="Alfaro M."/>
            <person name="Sun H."/>
            <person name="Tritt A."/>
            <person name="Yoshinaga Y."/>
            <person name="Zwiers L.-H."/>
            <person name="Turgeon B."/>
            <person name="Goodwin S."/>
            <person name="Spatafora J."/>
            <person name="Crous P."/>
            <person name="Grigoriev I."/>
        </authorList>
    </citation>
    <scope>NUCLEOTIDE SEQUENCE</scope>
    <source>
        <strain evidence="2">CBS 262.69</strain>
    </source>
</reference>
<evidence type="ECO:0000313" key="2">
    <source>
        <dbReference type="EMBL" id="KAF2401307.1"/>
    </source>
</evidence>
<feature type="compositionally biased region" description="Basic and acidic residues" evidence="1">
    <location>
        <begin position="437"/>
        <end position="450"/>
    </location>
</feature>
<dbReference type="OrthoDB" id="5370350at2759"/>
<feature type="compositionally biased region" description="Basic and acidic residues" evidence="1">
    <location>
        <begin position="283"/>
        <end position="323"/>
    </location>
</feature>
<keyword evidence="3" id="KW-1185">Reference proteome</keyword>
<protein>
    <recommendedName>
        <fullName evidence="4">14-3-3 protein</fullName>
    </recommendedName>
</protein>